<dbReference type="InterPro" id="IPR019874">
    <property type="entry name" value="RF_methyltr_PrmC"/>
</dbReference>
<dbReference type="PROSITE" id="PS00092">
    <property type="entry name" value="N6_MTASE"/>
    <property type="match status" value="1"/>
</dbReference>
<dbReference type="InterPro" id="IPR007848">
    <property type="entry name" value="Small_mtfrase_dom"/>
</dbReference>
<keyword evidence="8" id="KW-1185">Reference proteome</keyword>
<sequence>MTYEQLLRDASKKALEKDKEIEAVKLLLMELSHQDPHEFYLNLKNEVDETFKIDFINKLNQYILQDIPVQHLIGHAYFYGHAFDVSKDVLIPRSETERLVEEVLYLYDTYFDQKEVLVLDLGTGSGCIGITLALEESHMKVSISDISLDALKIASKNKDKLKADVSIIHSDLFKNINQKFDIIVSNPPYIPDEEALENIVKKEPDVALFGGQLGVDFYEKILKDIKPFLKENSLIAFEHGYMQKDVIRGFAQKHLKEATIVQKKDLQQKDRFTFIGFGDVLK</sequence>
<feature type="domain" description="Methyltransferase small" evidence="6">
    <location>
        <begin position="115"/>
        <end position="213"/>
    </location>
</feature>
<dbReference type="GO" id="GO:0102559">
    <property type="term" value="F:peptide chain release factor N(5)-glutamine methyltransferase activity"/>
    <property type="evidence" value="ECO:0007669"/>
    <property type="project" value="UniProtKB-EC"/>
</dbReference>
<name>A0A7U9TIL6_9MOLU</name>
<dbReference type="InterPro" id="IPR029063">
    <property type="entry name" value="SAM-dependent_MTases_sf"/>
</dbReference>
<protein>
    <recommendedName>
        <fullName evidence="1">peptide chain release factor N(5)-glutamine methyltransferase</fullName>
        <ecNumber evidence="1">2.1.1.297</ecNumber>
    </recommendedName>
</protein>
<dbReference type="NCBIfam" id="TIGR03534">
    <property type="entry name" value="RF_mod_PrmC"/>
    <property type="match status" value="1"/>
</dbReference>
<keyword evidence="3" id="KW-0808">Transferase</keyword>
<evidence type="ECO:0000259" key="6">
    <source>
        <dbReference type="Pfam" id="PF05175"/>
    </source>
</evidence>
<dbReference type="RefSeq" id="WP_176239651.1">
    <property type="nucleotide sequence ID" value="NZ_AP024412.1"/>
</dbReference>
<dbReference type="InterPro" id="IPR004556">
    <property type="entry name" value="HemK-like"/>
</dbReference>
<evidence type="ECO:0000256" key="2">
    <source>
        <dbReference type="ARBA" id="ARBA00022603"/>
    </source>
</evidence>
<dbReference type="Pfam" id="PF05175">
    <property type="entry name" value="MTS"/>
    <property type="match status" value="1"/>
</dbReference>
<dbReference type="Gene3D" id="3.40.50.150">
    <property type="entry name" value="Vaccinia Virus protein VP39"/>
    <property type="match status" value="1"/>
</dbReference>
<organism evidence="7 8">
    <name type="scientific">Mariniplasma anaerobium</name>
    <dbReference type="NCBI Taxonomy" id="2735436"/>
    <lineage>
        <taxon>Bacteria</taxon>
        <taxon>Bacillati</taxon>
        <taxon>Mycoplasmatota</taxon>
        <taxon>Mollicutes</taxon>
        <taxon>Acholeplasmatales</taxon>
        <taxon>Acholeplasmataceae</taxon>
        <taxon>Mariniplasma</taxon>
    </lineage>
</organism>
<dbReference type="EMBL" id="AP024412">
    <property type="protein sequence ID" value="BCR35435.1"/>
    <property type="molecule type" value="Genomic_DNA"/>
</dbReference>
<dbReference type="SUPFAM" id="SSF53335">
    <property type="entry name" value="S-adenosyl-L-methionine-dependent methyltransferases"/>
    <property type="match status" value="1"/>
</dbReference>
<keyword evidence="2 7" id="KW-0489">Methyltransferase</keyword>
<evidence type="ECO:0000313" key="8">
    <source>
        <dbReference type="Proteomes" id="UP000620133"/>
    </source>
</evidence>
<dbReference type="EC" id="2.1.1.297" evidence="1"/>
<evidence type="ECO:0000256" key="5">
    <source>
        <dbReference type="ARBA" id="ARBA00048391"/>
    </source>
</evidence>
<dbReference type="PANTHER" id="PTHR18895:SF74">
    <property type="entry name" value="MTRF1L RELEASE FACTOR GLUTAMINE METHYLTRANSFERASE"/>
    <property type="match status" value="1"/>
</dbReference>
<dbReference type="NCBIfam" id="TIGR00536">
    <property type="entry name" value="hemK_fam"/>
    <property type="match status" value="1"/>
</dbReference>
<dbReference type="GO" id="GO:0003676">
    <property type="term" value="F:nucleic acid binding"/>
    <property type="evidence" value="ECO:0007669"/>
    <property type="project" value="InterPro"/>
</dbReference>
<evidence type="ECO:0000256" key="4">
    <source>
        <dbReference type="ARBA" id="ARBA00022691"/>
    </source>
</evidence>
<dbReference type="InterPro" id="IPR002052">
    <property type="entry name" value="DNA_methylase_N6_adenine_CS"/>
</dbReference>
<accession>A0A7U9TIL6</accession>
<dbReference type="InterPro" id="IPR050320">
    <property type="entry name" value="N5-glutamine_MTase"/>
</dbReference>
<dbReference type="GO" id="GO:0032259">
    <property type="term" value="P:methylation"/>
    <property type="evidence" value="ECO:0007669"/>
    <property type="project" value="UniProtKB-KW"/>
</dbReference>
<proteinExistence type="predicted"/>
<dbReference type="Proteomes" id="UP000620133">
    <property type="component" value="Chromosome"/>
</dbReference>
<gene>
    <name evidence="7" type="primary">prmC</name>
    <name evidence="7" type="ORF">MPAN_003280</name>
</gene>
<evidence type="ECO:0000313" key="7">
    <source>
        <dbReference type="EMBL" id="BCR35435.1"/>
    </source>
</evidence>
<dbReference type="PANTHER" id="PTHR18895">
    <property type="entry name" value="HEMK METHYLTRANSFERASE"/>
    <property type="match status" value="1"/>
</dbReference>
<evidence type="ECO:0000256" key="1">
    <source>
        <dbReference type="ARBA" id="ARBA00012771"/>
    </source>
</evidence>
<comment type="catalytic activity">
    <reaction evidence="5">
        <text>L-glutaminyl-[peptide chain release factor] + S-adenosyl-L-methionine = N(5)-methyl-L-glutaminyl-[peptide chain release factor] + S-adenosyl-L-homocysteine + H(+)</text>
        <dbReference type="Rhea" id="RHEA:42896"/>
        <dbReference type="Rhea" id="RHEA-COMP:10271"/>
        <dbReference type="Rhea" id="RHEA-COMP:10272"/>
        <dbReference type="ChEBI" id="CHEBI:15378"/>
        <dbReference type="ChEBI" id="CHEBI:30011"/>
        <dbReference type="ChEBI" id="CHEBI:57856"/>
        <dbReference type="ChEBI" id="CHEBI:59789"/>
        <dbReference type="ChEBI" id="CHEBI:61891"/>
        <dbReference type="EC" id="2.1.1.297"/>
    </reaction>
</comment>
<evidence type="ECO:0000256" key="3">
    <source>
        <dbReference type="ARBA" id="ARBA00022679"/>
    </source>
</evidence>
<reference evidence="7" key="1">
    <citation type="submission" date="2021-01" db="EMBL/GenBank/DDBJ databases">
        <title>Draft genome sequence of Acholeplasmataceae bacterium strain Mahy22.</title>
        <authorList>
            <person name="Watanabe M."/>
            <person name="Kojima H."/>
            <person name="Fukui M."/>
        </authorList>
    </citation>
    <scope>NUCLEOTIDE SEQUENCE</scope>
    <source>
        <strain evidence="7">Mahy22</strain>
    </source>
</reference>
<keyword evidence="4" id="KW-0949">S-adenosyl-L-methionine</keyword>
<dbReference type="CDD" id="cd02440">
    <property type="entry name" value="AdoMet_MTases"/>
    <property type="match status" value="1"/>
</dbReference>
<dbReference type="Gene3D" id="1.10.8.10">
    <property type="entry name" value="DNA helicase RuvA subunit, C-terminal domain"/>
    <property type="match status" value="1"/>
</dbReference>
<dbReference type="KEGG" id="manr:MPAN_003280"/>
<dbReference type="AlphaFoldDB" id="A0A7U9TIL6"/>